<name>A0ABV5W7I1_9BACL</name>
<gene>
    <name evidence="1" type="ORF">ACFFNY_33145</name>
</gene>
<sequence>MSISHSFQKLILDQTIMHGQLLADRLSEYDETKTEIISLFKMLQDRLPEEQVAVLFAYEEKINHLHSLAEVICINEV</sequence>
<reference evidence="1 2" key="1">
    <citation type="submission" date="2024-09" db="EMBL/GenBank/DDBJ databases">
        <authorList>
            <person name="Sun Q."/>
            <person name="Mori K."/>
        </authorList>
    </citation>
    <scope>NUCLEOTIDE SEQUENCE [LARGE SCALE GENOMIC DNA]</scope>
    <source>
        <strain evidence="1 2">JCM 12520</strain>
    </source>
</reference>
<keyword evidence="2" id="KW-1185">Reference proteome</keyword>
<dbReference type="Proteomes" id="UP001589619">
    <property type="component" value="Unassembled WGS sequence"/>
</dbReference>
<dbReference type="RefSeq" id="WP_344916368.1">
    <property type="nucleotide sequence ID" value="NZ_BAAAYO010000020.1"/>
</dbReference>
<comment type="caution">
    <text evidence="1">The sequence shown here is derived from an EMBL/GenBank/DDBJ whole genome shotgun (WGS) entry which is preliminary data.</text>
</comment>
<evidence type="ECO:0000313" key="2">
    <source>
        <dbReference type="Proteomes" id="UP001589619"/>
    </source>
</evidence>
<dbReference type="EMBL" id="JBHMAG010000024">
    <property type="protein sequence ID" value="MFB9756448.1"/>
    <property type="molecule type" value="Genomic_DNA"/>
</dbReference>
<organism evidence="1 2">
    <name type="scientific">Paenibacillus hodogayensis</name>
    <dbReference type="NCBI Taxonomy" id="279208"/>
    <lineage>
        <taxon>Bacteria</taxon>
        <taxon>Bacillati</taxon>
        <taxon>Bacillota</taxon>
        <taxon>Bacilli</taxon>
        <taxon>Bacillales</taxon>
        <taxon>Paenibacillaceae</taxon>
        <taxon>Paenibacillus</taxon>
    </lineage>
</organism>
<evidence type="ECO:0000313" key="1">
    <source>
        <dbReference type="EMBL" id="MFB9756448.1"/>
    </source>
</evidence>
<accession>A0ABV5W7I1</accession>
<protein>
    <submittedName>
        <fullName evidence="1">Uncharacterized protein</fullName>
    </submittedName>
</protein>
<proteinExistence type="predicted"/>